<organism evidence="2 3">
    <name type="scientific">Escherichia coli</name>
    <dbReference type="NCBI Taxonomy" id="562"/>
    <lineage>
        <taxon>Bacteria</taxon>
        <taxon>Pseudomonadati</taxon>
        <taxon>Pseudomonadota</taxon>
        <taxon>Gammaproteobacteria</taxon>
        <taxon>Enterobacterales</taxon>
        <taxon>Enterobacteriaceae</taxon>
        <taxon>Escherichia</taxon>
    </lineage>
</organism>
<feature type="non-terminal residue" evidence="2">
    <location>
        <position position="119"/>
    </location>
</feature>
<comment type="caution">
    <text evidence="2">The sequence shown here is derived from an EMBL/GenBank/DDBJ whole genome shotgun (WGS) entry which is preliminary data.</text>
</comment>
<proteinExistence type="predicted"/>
<name>A0AAP8LAJ1_ECOLX</name>
<sequence length="119" mass="13177">MPDEFWSVTLIKDAASLVLSLATAIAEFIVYNMICIVERNPIINGNKLELPNIGKIGEVFKKHNAFVICANKTGLWKGMKILVVTNMRCYIDILVSIQLNGNSACAWMATKNEEIGLCT</sequence>
<protein>
    <submittedName>
        <fullName evidence="2">Uncharacterized protein</fullName>
    </submittedName>
</protein>
<feature type="transmembrane region" description="Helical" evidence="1">
    <location>
        <begin position="14"/>
        <end position="37"/>
    </location>
</feature>
<keyword evidence="1" id="KW-1133">Transmembrane helix</keyword>
<dbReference type="EMBL" id="PITP01000314">
    <property type="protein sequence ID" value="PKD78755.1"/>
    <property type="molecule type" value="Genomic_DNA"/>
</dbReference>
<gene>
    <name evidence="2" type="ORF">CWS33_28645</name>
</gene>
<keyword evidence="1" id="KW-0812">Transmembrane</keyword>
<dbReference type="Proteomes" id="UP000233549">
    <property type="component" value="Unassembled WGS sequence"/>
</dbReference>
<evidence type="ECO:0000313" key="2">
    <source>
        <dbReference type="EMBL" id="PKD78755.1"/>
    </source>
</evidence>
<reference evidence="2 3" key="1">
    <citation type="submission" date="2017-12" db="EMBL/GenBank/DDBJ databases">
        <title>Rapid rising of carbapenem-resistant Enterobacteriaceae(CRE) and emergence of colistin resistance genemcr-1 in CRE in the hospital of Henan, China.</title>
        <authorList>
            <person name="Sun Q."/>
            <person name="Zhang R."/>
            <person name="Li Y."/>
            <person name="Shen Y."/>
            <person name="Zhang Y."/>
            <person name="Yang J."/>
            <person name="Shu L."/>
            <person name="Zhou H."/>
            <person name="Wang Y."/>
            <person name="Wang B."/>
            <person name="Shen Z."/>
        </authorList>
    </citation>
    <scope>NUCLEOTIDE SEQUENCE [LARGE SCALE GENOMIC DNA]</scope>
    <source>
        <strain evidence="2 3">3512</strain>
    </source>
</reference>
<evidence type="ECO:0000313" key="3">
    <source>
        <dbReference type="Proteomes" id="UP000233549"/>
    </source>
</evidence>
<keyword evidence="1" id="KW-0472">Membrane</keyword>
<accession>A0AAP8LAJ1</accession>
<dbReference type="AlphaFoldDB" id="A0AAP8LAJ1"/>
<evidence type="ECO:0000256" key="1">
    <source>
        <dbReference type="SAM" id="Phobius"/>
    </source>
</evidence>